<dbReference type="InterPro" id="IPR011022">
    <property type="entry name" value="Arrestin_C-like"/>
</dbReference>
<evidence type="ECO:0000313" key="4">
    <source>
        <dbReference type="EMBL" id="KAG0271344.1"/>
    </source>
</evidence>
<reference evidence="4" key="1">
    <citation type="journal article" date="2020" name="Fungal Divers.">
        <title>Resolving the Mortierellaceae phylogeny through synthesis of multi-gene phylogenetics and phylogenomics.</title>
        <authorList>
            <person name="Vandepol N."/>
            <person name="Liber J."/>
            <person name="Desiro A."/>
            <person name="Na H."/>
            <person name="Kennedy M."/>
            <person name="Barry K."/>
            <person name="Grigoriev I.V."/>
            <person name="Miller A.N."/>
            <person name="O'Donnell K."/>
            <person name="Stajich J.E."/>
            <person name="Bonito G."/>
        </authorList>
    </citation>
    <scope>NUCLEOTIDE SEQUENCE</scope>
    <source>
        <strain evidence="4">NRRL 28262</strain>
    </source>
</reference>
<dbReference type="InterPro" id="IPR014752">
    <property type="entry name" value="Arrestin-like_C"/>
</dbReference>
<protein>
    <recommendedName>
        <fullName evidence="6">Arrestin C-terminal-like domain-containing protein</fullName>
    </recommendedName>
</protein>
<dbReference type="AlphaFoldDB" id="A0AAD4D9T2"/>
<organism evidence="4 5">
    <name type="scientific">Linnemannia exigua</name>
    <dbReference type="NCBI Taxonomy" id="604196"/>
    <lineage>
        <taxon>Eukaryota</taxon>
        <taxon>Fungi</taxon>
        <taxon>Fungi incertae sedis</taxon>
        <taxon>Mucoromycota</taxon>
        <taxon>Mortierellomycotina</taxon>
        <taxon>Mortierellomycetes</taxon>
        <taxon>Mortierellales</taxon>
        <taxon>Mortierellaceae</taxon>
        <taxon>Linnemannia</taxon>
    </lineage>
</organism>
<evidence type="ECO:0000259" key="2">
    <source>
        <dbReference type="Pfam" id="PF00339"/>
    </source>
</evidence>
<dbReference type="PANTHER" id="PTHR11188">
    <property type="entry name" value="ARRESTIN DOMAIN CONTAINING PROTEIN"/>
    <property type="match status" value="1"/>
</dbReference>
<evidence type="ECO:0000256" key="1">
    <source>
        <dbReference type="SAM" id="MobiDB-lite"/>
    </source>
</evidence>
<evidence type="ECO:0008006" key="6">
    <source>
        <dbReference type="Google" id="ProtNLM"/>
    </source>
</evidence>
<name>A0AAD4D9T2_9FUNG</name>
<gene>
    <name evidence="4" type="ORF">BGZ95_000852</name>
</gene>
<dbReference type="EMBL" id="JAAAIL010001167">
    <property type="protein sequence ID" value="KAG0271344.1"/>
    <property type="molecule type" value="Genomic_DNA"/>
</dbReference>
<dbReference type="Proteomes" id="UP001194580">
    <property type="component" value="Unassembled WGS sequence"/>
</dbReference>
<dbReference type="GO" id="GO:0031625">
    <property type="term" value="F:ubiquitin protein ligase binding"/>
    <property type="evidence" value="ECO:0007669"/>
    <property type="project" value="TreeGrafter"/>
</dbReference>
<dbReference type="PANTHER" id="PTHR11188:SF17">
    <property type="entry name" value="FI21816P1"/>
    <property type="match status" value="1"/>
</dbReference>
<evidence type="ECO:0000259" key="3">
    <source>
        <dbReference type="Pfam" id="PF02752"/>
    </source>
</evidence>
<feature type="compositionally biased region" description="Low complexity" evidence="1">
    <location>
        <begin position="89"/>
        <end position="111"/>
    </location>
</feature>
<dbReference type="Pfam" id="PF02752">
    <property type="entry name" value="Arrestin_C"/>
    <property type="match status" value="1"/>
</dbReference>
<dbReference type="SUPFAM" id="SSF81296">
    <property type="entry name" value="E set domains"/>
    <property type="match status" value="1"/>
</dbReference>
<dbReference type="GO" id="GO:0070086">
    <property type="term" value="P:ubiquitin-dependent endocytosis"/>
    <property type="evidence" value="ECO:0007669"/>
    <property type="project" value="TreeGrafter"/>
</dbReference>
<evidence type="ECO:0000313" key="5">
    <source>
        <dbReference type="Proteomes" id="UP001194580"/>
    </source>
</evidence>
<feature type="compositionally biased region" description="Low complexity" evidence="1">
    <location>
        <begin position="603"/>
        <end position="631"/>
    </location>
</feature>
<keyword evidence="5" id="KW-1185">Reference proteome</keyword>
<dbReference type="Pfam" id="PF00339">
    <property type="entry name" value="Arrestin_N"/>
    <property type="match status" value="1"/>
</dbReference>
<feature type="region of interest" description="Disordered" evidence="1">
    <location>
        <begin position="582"/>
        <end position="631"/>
    </location>
</feature>
<dbReference type="Gene3D" id="2.60.40.640">
    <property type="match status" value="1"/>
</dbReference>
<proteinExistence type="predicted"/>
<dbReference type="GO" id="GO:0005829">
    <property type="term" value="C:cytosol"/>
    <property type="evidence" value="ECO:0007669"/>
    <property type="project" value="TreeGrafter"/>
</dbReference>
<feature type="domain" description="Arrestin-like N-terminal" evidence="2">
    <location>
        <begin position="203"/>
        <end position="332"/>
    </location>
</feature>
<dbReference type="InterPro" id="IPR014756">
    <property type="entry name" value="Ig_E-set"/>
</dbReference>
<feature type="region of interest" description="Disordered" evidence="1">
    <location>
        <begin position="83"/>
        <end position="111"/>
    </location>
</feature>
<accession>A0AAD4D9T2</accession>
<dbReference type="InterPro" id="IPR050357">
    <property type="entry name" value="Arrestin_domain-protein"/>
</dbReference>
<dbReference type="GO" id="GO:0005886">
    <property type="term" value="C:plasma membrane"/>
    <property type="evidence" value="ECO:0007669"/>
    <property type="project" value="TreeGrafter"/>
</dbReference>
<dbReference type="GO" id="GO:0030674">
    <property type="term" value="F:protein-macromolecule adaptor activity"/>
    <property type="evidence" value="ECO:0007669"/>
    <property type="project" value="TreeGrafter"/>
</dbReference>
<feature type="region of interest" description="Disordered" evidence="1">
    <location>
        <begin position="15"/>
        <end position="67"/>
    </location>
</feature>
<dbReference type="InterPro" id="IPR011021">
    <property type="entry name" value="Arrestin-like_N"/>
</dbReference>
<sequence length="631" mass="69219">MTAIAQHAEYTSHLLLEDQISPSNSPPDSPPFYSADDANEIHSDDLPPAFSAVGTTPAPSDDHSDMVSHHSEIVVVDEESFHNIHHRPSSTPTATASRSASPAPPRTTATPLVVHSRSPLSNSFTAAEVMLPSPVEDTSRSIADTRSMAATNSTMTSFFTAPPPSQHQNRHDHHTIPSPFSFFAHTPHSHSDHPTPAPVKTLRIELTQKDVVLTSGRTAVLKGTLYLTLQKTTKVKSLNLEFSGRSSVTLVDDNAYSPATRFMSAPHMEHTWPLIAHQHKQPATILQAGQHAFPFSVELPDTLPETMTTTHGKVAYRLTANLTKPGISFSTTTATAPVVILRRYIADGPLARAYQRGGRLVNEVDDIVKYKIVMPQVRLPHSMKVPLQVAITSPNNQIAVQVLQVGLWERVVYRADERKRVDMRLVKIQKSGGWPHVNAEGDPTIESVTWNKVLLFEMPPMGPESSSQCNPSGDNGLMKVTHHLRFTILGFDGTKRFRLENEMEVKVLAFEDESPLSFSEFEDGAVDENGDPLNELPSYLTSFSTPRVSFDAERDAVVPTAEEDDVLRALVAARIHLPTYAESEEETYSRNTSRNPSRDTSPERPSVVSSSSHARTHSSGSSSSIGSQASR</sequence>
<feature type="domain" description="Arrestin C-terminal-like" evidence="3">
    <location>
        <begin position="366"/>
        <end position="489"/>
    </location>
</feature>
<comment type="caution">
    <text evidence="4">The sequence shown here is derived from an EMBL/GenBank/DDBJ whole genome shotgun (WGS) entry which is preliminary data.</text>
</comment>